<dbReference type="Pfam" id="PF00884">
    <property type="entry name" value="Sulfatase"/>
    <property type="match status" value="1"/>
</dbReference>
<dbReference type="PROSITE" id="PS51257">
    <property type="entry name" value="PROKAR_LIPOPROTEIN"/>
    <property type="match status" value="1"/>
</dbReference>
<name>A0A6C2UGL6_9BACT</name>
<evidence type="ECO:0000256" key="5">
    <source>
        <dbReference type="SAM" id="MobiDB-lite"/>
    </source>
</evidence>
<accession>A0A6C2UGL6</accession>
<evidence type="ECO:0000259" key="7">
    <source>
        <dbReference type="Pfam" id="PF00884"/>
    </source>
</evidence>
<dbReference type="InterPro" id="IPR017850">
    <property type="entry name" value="Alkaline_phosphatase_core_sf"/>
</dbReference>
<evidence type="ECO:0000313" key="9">
    <source>
        <dbReference type="Proteomes" id="UP000346198"/>
    </source>
</evidence>
<keyword evidence="6" id="KW-0732">Signal</keyword>
<dbReference type="InterPro" id="IPR050738">
    <property type="entry name" value="Sulfatase"/>
</dbReference>
<dbReference type="InterPro" id="IPR000917">
    <property type="entry name" value="Sulfatase_N"/>
</dbReference>
<dbReference type="InterPro" id="IPR024607">
    <property type="entry name" value="Sulfatase_CS"/>
</dbReference>
<organism evidence="8 9">
    <name type="scientific">Pontiella sulfatireligans</name>
    <dbReference type="NCBI Taxonomy" id="2750658"/>
    <lineage>
        <taxon>Bacteria</taxon>
        <taxon>Pseudomonadati</taxon>
        <taxon>Kiritimatiellota</taxon>
        <taxon>Kiritimatiellia</taxon>
        <taxon>Kiritimatiellales</taxon>
        <taxon>Pontiellaceae</taxon>
        <taxon>Pontiella</taxon>
    </lineage>
</organism>
<protein>
    <submittedName>
        <fullName evidence="8">Arylsulfatase</fullName>
    </submittedName>
</protein>
<evidence type="ECO:0000256" key="2">
    <source>
        <dbReference type="ARBA" id="ARBA00022723"/>
    </source>
</evidence>
<dbReference type="GO" id="GO:0004065">
    <property type="term" value="F:arylsulfatase activity"/>
    <property type="evidence" value="ECO:0007669"/>
    <property type="project" value="TreeGrafter"/>
</dbReference>
<dbReference type="CDD" id="cd16143">
    <property type="entry name" value="ARS_like"/>
    <property type="match status" value="1"/>
</dbReference>
<dbReference type="PROSITE" id="PS00149">
    <property type="entry name" value="SULFATASE_2"/>
    <property type="match status" value="1"/>
</dbReference>
<dbReference type="Proteomes" id="UP000346198">
    <property type="component" value="Unassembled WGS sequence"/>
</dbReference>
<dbReference type="RefSeq" id="WP_136060033.1">
    <property type="nucleotide sequence ID" value="NZ_CAAHFH010000001.1"/>
</dbReference>
<dbReference type="PANTHER" id="PTHR42693:SF53">
    <property type="entry name" value="ENDO-4-O-SULFATASE"/>
    <property type="match status" value="1"/>
</dbReference>
<evidence type="ECO:0000256" key="1">
    <source>
        <dbReference type="ARBA" id="ARBA00008779"/>
    </source>
</evidence>
<feature type="compositionally biased region" description="Basic residues" evidence="5">
    <location>
        <begin position="532"/>
        <end position="542"/>
    </location>
</feature>
<sequence>MKIKSTLFVVGAAACICCAKAAPVSKPNIVIIYTDDQGYGDMSLLNPESKFQTPNMDRLAKEGINFTHGHSGGTACTPSRYALLTGRYSWRTKLKTGVGNANEESLIAEDRLTLPQMLKDEGYNTACIGKWHLGMILPGSFRNYDWSKPILEGPVDRGFDYWFGIPTSPKTICAWFENRGLAPGAAEPTLLTYHKLNGDLGPRWRINQPFYEDLDDQPKETIQTTRFKNEAAPDWEDSECLNRFTDKAIEWMQGKEADVKNGKPFFVYYALTSPHEPVAPTEPFIGKSGCSGYGDFCIETDHHVGRILDYLDESGLAENTLVLFSSDNGPEHTWKERIPEFGHDSSGVLRDGKRSHYEGGHRVPFAIRWPAKIQAGRVWDKPVQQPDFMATVAEIIGTKLPENTAEDSQSIADILFNAESSFEHLPLIAYNNRGGQCAITDGKWKLVLPGQKKGELYDLDADIGEKNNLISKYPEVAEALQAKTTDIVCNGRTTPGPKASNDTGWWKSIAWMSPEEYKANHPEGEPLISQTKGKKDKSKKKK</sequence>
<keyword evidence="3" id="KW-0378">Hydrolase</keyword>
<feature type="domain" description="Sulfatase N-terminal" evidence="7">
    <location>
        <begin position="27"/>
        <end position="397"/>
    </location>
</feature>
<proteinExistence type="inferred from homology"/>
<dbReference type="EMBL" id="CAAHFH010000001">
    <property type="protein sequence ID" value="VGO18561.1"/>
    <property type="molecule type" value="Genomic_DNA"/>
</dbReference>
<evidence type="ECO:0000256" key="4">
    <source>
        <dbReference type="ARBA" id="ARBA00022837"/>
    </source>
</evidence>
<comment type="similarity">
    <text evidence="1">Belongs to the sulfatase family.</text>
</comment>
<dbReference type="Gene3D" id="3.40.720.10">
    <property type="entry name" value="Alkaline Phosphatase, subunit A"/>
    <property type="match status" value="1"/>
</dbReference>
<reference evidence="8 9" key="1">
    <citation type="submission" date="2019-04" db="EMBL/GenBank/DDBJ databases">
        <authorList>
            <person name="Van Vliet M D."/>
        </authorList>
    </citation>
    <scope>NUCLEOTIDE SEQUENCE [LARGE SCALE GENOMIC DNA]</scope>
    <source>
        <strain evidence="8 9">F21</strain>
    </source>
</reference>
<dbReference type="AlphaFoldDB" id="A0A6C2UGL6"/>
<keyword evidence="9" id="KW-1185">Reference proteome</keyword>
<evidence type="ECO:0000256" key="6">
    <source>
        <dbReference type="SAM" id="SignalP"/>
    </source>
</evidence>
<keyword evidence="2" id="KW-0479">Metal-binding</keyword>
<dbReference type="Gene3D" id="3.30.1120.10">
    <property type="match status" value="1"/>
</dbReference>
<dbReference type="GO" id="GO:0046872">
    <property type="term" value="F:metal ion binding"/>
    <property type="evidence" value="ECO:0007669"/>
    <property type="project" value="UniProtKB-KW"/>
</dbReference>
<feature type="region of interest" description="Disordered" evidence="5">
    <location>
        <begin position="517"/>
        <end position="542"/>
    </location>
</feature>
<gene>
    <name evidence="8" type="primary">atsA_52</name>
    <name evidence="8" type="ORF">SCARR_00614</name>
</gene>
<dbReference type="SUPFAM" id="SSF53649">
    <property type="entry name" value="Alkaline phosphatase-like"/>
    <property type="match status" value="1"/>
</dbReference>
<dbReference type="PANTHER" id="PTHR42693">
    <property type="entry name" value="ARYLSULFATASE FAMILY MEMBER"/>
    <property type="match status" value="1"/>
</dbReference>
<feature type="chain" id="PRO_5028864272" evidence="6">
    <location>
        <begin position="22"/>
        <end position="542"/>
    </location>
</feature>
<keyword evidence="4" id="KW-0106">Calcium</keyword>
<evidence type="ECO:0000256" key="3">
    <source>
        <dbReference type="ARBA" id="ARBA00022801"/>
    </source>
</evidence>
<feature type="signal peptide" evidence="6">
    <location>
        <begin position="1"/>
        <end position="21"/>
    </location>
</feature>
<evidence type="ECO:0000313" key="8">
    <source>
        <dbReference type="EMBL" id="VGO18561.1"/>
    </source>
</evidence>